<dbReference type="Gene3D" id="6.10.140.2220">
    <property type="match status" value="1"/>
</dbReference>
<keyword evidence="3" id="KW-0862">Zinc</keyword>
<dbReference type="PANTHER" id="PTHR28069">
    <property type="entry name" value="GH20023P"/>
    <property type="match status" value="1"/>
</dbReference>
<name>A0A8S0WBJ9_CYCAE</name>
<dbReference type="PROSITE" id="PS50865">
    <property type="entry name" value="ZF_MYND_2"/>
    <property type="match status" value="1"/>
</dbReference>
<sequence length="531" mass="59040">MLSPALRDILYCCTRRFFSRPLVLDIDPASLSLTPTLHGTGFSFIEGHSSHLLQLSATIATMDAPRIPPVTANARQACYQCFKEGVLQKCSGCRRVSYCGAACQKANWSTHKGMCKALKAVETKQALNLLGSFSIMTSFYDSGKVGDSATVNLSVEGYAQVMMRSLAAELRRPLRVDERNLVGWEPRCLECGRSEVLLRLEASRTNQQPGTLRPCPDCKLAFSCSEAHWNTVKDKHQNTAAQDARGLPQCAMNKLCFQDAIFGDFMAGAGQGPFTWAPERTKTEWHSVKGLGWDDFAADLKEKMPGTPEDVLEPMLRAASEGLSMPMTILLGLECLNEGDEWTRKDMLSIHVLGAAEKEVFNAQVFEEILHRLPQVNAIKLTFVGPELVDFGGPQPRTMEMDTCPQCSRQRRKRTQIHHPKTYHDFVQSQGSQFEKPDLAVAFDSGASQEEEDSWRKTIDLLIKEKIPTIFTAFNEEEARGQARIFQAAEASLHQELTPKANPWGSLLAKIEPNKVLGFYAVNGWLSGGFR</sequence>
<proteinExistence type="predicted"/>
<keyword evidence="2 4" id="KW-0863">Zinc-finger</keyword>
<organism evidence="6 7">
    <name type="scientific">Cyclocybe aegerita</name>
    <name type="common">Black poplar mushroom</name>
    <name type="synonym">Agrocybe aegerita</name>
    <dbReference type="NCBI Taxonomy" id="1973307"/>
    <lineage>
        <taxon>Eukaryota</taxon>
        <taxon>Fungi</taxon>
        <taxon>Dikarya</taxon>
        <taxon>Basidiomycota</taxon>
        <taxon>Agaricomycotina</taxon>
        <taxon>Agaricomycetes</taxon>
        <taxon>Agaricomycetidae</taxon>
        <taxon>Agaricales</taxon>
        <taxon>Agaricineae</taxon>
        <taxon>Bolbitiaceae</taxon>
        <taxon>Cyclocybe</taxon>
    </lineage>
</organism>
<dbReference type="InterPro" id="IPR046824">
    <property type="entry name" value="Mss51-like_C"/>
</dbReference>
<evidence type="ECO:0000256" key="3">
    <source>
        <dbReference type="ARBA" id="ARBA00022833"/>
    </source>
</evidence>
<dbReference type="GO" id="GO:0008270">
    <property type="term" value="F:zinc ion binding"/>
    <property type="evidence" value="ECO:0007669"/>
    <property type="project" value="UniProtKB-KW"/>
</dbReference>
<reference evidence="6 7" key="1">
    <citation type="submission" date="2020-01" db="EMBL/GenBank/DDBJ databases">
        <authorList>
            <person name="Gupta K D."/>
        </authorList>
    </citation>
    <scope>NUCLEOTIDE SEQUENCE [LARGE SCALE GENOMIC DNA]</scope>
</reference>
<dbReference type="Proteomes" id="UP000467700">
    <property type="component" value="Unassembled WGS sequence"/>
</dbReference>
<evidence type="ECO:0000313" key="6">
    <source>
        <dbReference type="EMBL" id="CAA7264046.1"/>
    </source>
</evidence>
<dbReference type="PROSITE" id="PS01360">
    <property type="entry name" value="ZF_MYND_1"/>
    <property type="match status" value="1"/>
</dbReference>
<dbReference type="SUPFAM" id="SSF144232">
    <property type="entry name" value="HIT/MYND zinc finger-like"/>
    <property type="match status" value="1"/>
</dbReference>
<dbReference type="InterPro" id="IPR002893">
    <property type="entry name" value="Znf_MYND"/>
</dbReference>
<accession>A0A8S0WBJ9</accession>
<protein>
    <recommendedName>
        <fullName evidence="5">MYND-type domain-containing protein</fullName>
    </recommendedName>
</protein>
<comment type="caution">
    <text evidence="6">The sequence shown here is derived from an EMBL/GenBank/DDBJ whole genome shotgun (WGS) entry which is preliminary data.</text>
</comment>
<evidence type="ECO:0000256" key="1">
    <source>
        <dbReference type="ARBA" id="ARBA00022723"/>
    </source>
</evidence>
<dbReference type="Pfam" id="PF01753">
    <property type="entry name" value="zf-MYND"/>
    <property type="match status" value="1"/>
</dbReference>
<dbReference type="EMBL" id="CACVBS010000042">
    <property type="protein sequence ID" value="CAA7264046.1"/>
    <property type="molecule type" value="Genomic_DNA"/>
</dbReference>
<keyword evidence="7" id="KW-1185">Reference proteome</keyword>
<dbReference type="OrthoDB" id="432970at2759"/>
<feature type="domain" description="MYND-type" evidence="5">
    <location>
        <begin position="78"/>
        <end position="115"/>
    </location>
</feature>
<dbReference type="AlphaFoldDB" id="A0A8S0WBJ9"/>
<evidence type="ECO:0000256" key="4">
    <source>
        <dbReference type="PROSITE-ProRule" id="PRU00134"/>
    </source>
</evidence>
<evidence type="ECO:0000256" key="2">
    <source>
        <dbReference type="ARBA" id="ARBA00022771"/>
    </source>
</evidence>
<dbReference type="Pfam" id="PF20179">
    <property type="entry name" value="MSS51_C"/>
    <property type="match status" value="1"/>
</dbReference>
<evidence type="ECO:0000259" key="5">
    <source>
        <dbReference type="PROSITE" id="PS50865"/>
    </source>
</evidence>
<keyword evidence="1" id="KW-0479">Metal-binding</keyword>
<evidence type="ECO:0000313" key="7">
    <source>
        <dbReference type="Proteomes" id="UP000467700"/>
    </source>
</evidence>
<gene>
    <name evidence="6" type="ORF">AAE3_LOCUS6169</name>
</gene>